<feature type="compositionally biased region" description="Basic and acidic residues" evidence="1">
    <location>
        <begin position="41"/>
        <end position="50"/>
    </location>
</feature>
<name>A0A392SZK2_9FABA</name>
<evidence type="ECO:0000313" key="3">
    <source>
        <dbReference type="Proteomes" id="UP000265520"/>
    </source>
</evidence>
<keyword evidence="3" id="KW-1185">Reference proteome</keyword>
<evidence type="ECO:0000313" key="2">
    <source>
        <dbReference type="EMBL" id="MCI53300.1"/>
    </source>
</evidence>
<dbReference type="EMBL" id="LXQA010461109">
    <property type="protein sequence ID" value="MCI53300.1"/>
    <property type="molecule type" value="Genomic_DNA"/>
</dbReference>
<feature type="region of interest" description="Disordered" evidence="1">
    <location>
        <begin position="1"/>
        <end position="69"/>
    </location>
</feature>
<reference evidence="2 3" key="1">
    <citation type="journal article" date="2018" name="Front. Plant Sci.">
        <title>Red Clover (Trifolium pratense) and Zigzag Clover (T. medium) - A Picture of Genomic Similarities and Differences.</title>
        <authorList>
            <person name="Dluhosova J."/>
            <person name="Istvanek J."/>
            <person name="Nedelnik J."/>
            <person name="Repkova J."/>
        </authorList>
    </citation>
    <scope>NUCLEOTIDE SEQUENCE [LARGE SCALE GENOMIC DNA]</scope>
    <source>
        <strain evidence="3">cv. 10/8</strain>
        <tissue evidence="2">Leaf</tissue>
    </source>
</reference>
<dbReference type="Proteomes" id="UP000265520">
    <property type="component" value="Unassembled WGS sequence"/>
</dbReference>
<feature type="compositionally biased region" description="Basic residues" evidence="1">
    <location>
        <begin position="18"/>
        <end position="33"/>
    </location>
</feature>
<feature type="non-terminal residue" evidence="2">
    <location>
        <position position="69"/>
    </location>
</feature>
<sequence length="69" mass="8151">TLQQQGLRITALEDSIRSKRNGSHSPRRTRPRSKTPPPQRLDNHNRRPALERLQQPSKKHDRTPPREDR</sequence>
<dbReference type="AlphaFoldDB" id="A0A392SZK2"/>
<proteinExistence type="predicted"/>
<comment type="caution">
    <text evidence="2">The sequence shown here is derived from an EMBL/GenBank/DDBJ whole genome shotgun (WGS) entry which is preliminary data.</text>
</comment>
<evidence type="ECO:0000256" key="1">
    <source>
        <dbReference type="SAM" id="MobiDB-lite"/>
    </source>
</evidence>
<feature type="non-terminal residue" evidence="2">
    <location>
        <position position="1"/>
    </location>
</feature>
<accession>A0A392SZK2</accession>
<organism evidence="2 3">
    <name type="scientific">Trifolium medium</name>
    <dbReference type="NCBI Taxonomy" id="97028"/>
    <lineage>
        <taxon>Eukaryota</taxon>
        <taxon>Viridiplantae</taxon>
        <taxon>Streptophyta</taxon>
        <taxon>Embryophyta</taxon>
        <taxon>Tracheophyta</taxon>
        <taxon>Spermatophyta</taxon>
        <taxon>Magnoliopsida</taxon>
        <taxon>eudicotyledons</taxon>
        <taxon>Gunneridae</taxon>
        <taxon>Pentapetalae</taxon>
        <taxon>rosids</taxon>
        <taxon>fabids</taxon>
        <taxon>Fabales</taxon>
        <taxon>Fabaceae</taxon>
        <taxon>Papilionoideae</taxon>
        <taxon>50 kb inversion clade</taxon>
        <taxon>NPAAA clade</taxon>
        <taxon>Hologalegina</taxon>
        <taxon>IRL clade</taxon>
        <taxon>Trifolieae</taxon>
        <taxon>Trifolium</taxon>
    </lineage>
</organism>
<protein>
    <submittedName>
        <fullName evidence="2">Uncharacterized protein</fullName>
    </submittedName>
</protein>